<reference evidence="1" key="1">
    <citation type="submission" date="2023-08" db="EMBL/GenBank/DDBJ databases">
        <title>Functional annotation and safety assessment of Bacillus stercoris.</title>
        <authorList>
            <person name="Pandit N.T."/>
            <person name="Ahir S.V."/>
            <person name="Chauhan D.A."/>
            <person name="Bose A."/>
            <person name="Dunlap C."/>
            <person name="Doshi J.A."/>
        </authorList>
    </citation>
    <scope>NUCLEOTIDE SEQUENCE</scope>
    <source>
        <strain evidence="1">ZBMF30</strain>
    </source>
</reference>
<keyword evidence="2" id="KW-1185">Reference proteome</keyword>
<accession>A0ABU0V1Z1</accession>
<sequence>MDNDKEIVKAYASLWNNRSLAHDDAEAVAEAIDLELLDKRTHPRLRKPMLEKYFAAIQRIVNSQLEPAVKYQLVKLHTKRAEYLKEERGEQS</sequence>
<comment type="caution">
    <text evidence="1">The sequence shown here is derived from an EMBL/GenBank/DDBJ whole genome shotgun (WGS) entry which is preliminary data.</text>
</comment>
<evidence type="ECO:0000313" key="2">
    <source>
        <dbReference type="Proteomes" id="UP001177898"/>
    </source>
</evidence>
<gene>
    <name evidence="1" type="ORF">RAQ16_00720</name>
</gene>
<dbReference type="RefSeq" id="WP_040082881.1">
    <property type="nucleotide sequence ID" value="NZ_AP029050.1"/>
</dbReference>
<dbReference type="EMBL" id="JAVCYS010000002">
    <property type="protein sequence ID" value="MDQ1850929.1"/>
    <property type="molecule type" value="Genomic_DNA"/>
</dbReference>
<evidence type="ECO:0000313" key="1">
    <source>
        <dbReference type="EMBL" id="MDQ1850929.1"/>
    </source>
</evidence>
<name>A0ABU0V1Z1_9BACI</name>
<organism evidence="1 2">
    <name type="scientific">Bacillus stercoris</name>
    <dbReference type="NCBI Taxonomy" id="2054641"/>
    <lineage>
        <taxon>Bacteria</taxon>
        <taxon>Bacillati</taxon>
        <taxon>Bacillota</taxon>
        <taxon>Bacilli</taxon>
        <taxon>Bacillales</taxon>
        <taxon>Bacillaceae</taxon>
        <taxon>Bacillus</taxon>
    </lineage>
</organism>
<protein>
    <submittedName>
        <fullName evidence="1">Uncharacterized protein</fullName>
    </submittedName>
</protein>
<dbReference type="Proteomes" id="UP001177898">
    <property type="component" value="Unassembled WGS sequence"/>
</dbReference>
<proteinExistence type="predicted"/>